<name>A0A1Q3E5F5_LENED</name>
<organism evidence="2 3">
    <name type="scientific">Lentinula edodes</name>
    <name type="common">Shiitake mushroom</name>
    <name type="synonym">Lentinus edodes</name>
    <dbReference type="NCBI Taxonomy" id="5353"/>
    <lineage>
        <taxon>Eukaryota</taxon>
        <taxon>Fungi</taxon>
        <taxon>Dikarya</taxon>
        <taxon>Basidiomycota</taxon>
        <taxon>Agaricomycotina</taxon>
        <taxon>Agaricomycetes</taxon>
        <taxon>Agaricomycetidae</taxon>
        <taxon>Agaricales</taxon>
        <taxon>Marasmiineae</taxon>
        <taxon>Omphalotaceae</taxon>
        <taxon>Lentinula</taxon>
    </lineage>
</organism>
<sequence>MIKGKLDVFIFTRSFSSVVPAFYIHLLHSYIGLFFIIFELQTSLERWWHFHVHGLVFDLFLEPFLHKRDIAEQ</sequence>
<feature type="transmembrane region" description="Helical" evidence="1">
    <location>
        <begin position="20"/>
        <end position="38"/>
    </location>
</feature>
<evidence type="ECO:0000313" key="2">
    <source>
        <dbReference type="EMBL" id="GAW02497.1"/>
    </source>
</evidence>
<keyword evidence="3" id="KW-1185">Reference proteome</keyword>
<accession>A0A1Q3E5F5</accession>
<dbReference type="EMBL" id="BDGU01000098">
    <property type="protein sequence ID" value="GAW02497.1"/>
    <property type="molecule type" value="Genomic_DNA"/>
</dbReference>
<dbReference type="AlphaFoldDB" id="A0A1Q3E5F5"/>
<dbReference type="Proteomes" id="UP000188533">
    <property type="component" value="Unassembled WGS sequence"/>
</dbReference>
<keyword evidence="1" id="KW-0812">Transmembrane</keyword>
<reference evidence="2 3" key="2">
    <citation type="submission" date="2017-02" db="EMBL/GenBank/DDBJ databases">
        <title>A genome survey and senescence transcriptome analysis in Lentinula edodes.</title>
        <authorList>
            <person name="Sakamoto Y."/>
            <person name="Nakade K."/>
            <person name="Sato S."/>
            <person name="Yoshida Y."/>
            <person name="Miyazaki K."/>
            <person name="Natsume S."/>
            <person name="Konno N."/>
        </authorList>
    </citation>
    <scope>NUCLEOTIDE SEQUENCE [LARGE SCALE GENOMIC DNA]</scope>
    <source>
        <strain evidence="2 3">NBRC 111202</strain>
    </source>
</reference>
<comment type="caution">
    <text evidence="2">The sequence shown here is derived from an EMBL/GenBank/DDBJ whole genome shotgun (WGS) entry which is preliminary data.</text>
</comment>
<proteinExistence type="predicted"/>
<keyword evidence="1" id="KW-1133">Transmembrane helix</keyword>
<evidence type="ECO:0000256" key="1">
    <source>
        <dbReference type="SAM" id="Phobius"/>
    </source>
</evidence>
<gene>
    <name evidence="2" type="ORF">LENED_004156</name>
</gene>
<reference evidence="2 3" key="1">
    <citation type="submission" date="2016-08" db="EMBL/GenBank/DDBJ databases">
        <authorList>
            <consortium name="Lentinula edodes genome sequencing consortium"/>
            <person name="Sakamoto Y."/>
            <person name="Nakade K."/>
            <person name="Sato S."/>
            <person name="Yoshida Y."/>
            <person name="Miyazaki K."/>
            <person name="Natsume S."/>
            <person name="Konno N."/>
        </authorList>
    </citation>
    <scope>NUCLEOTIDE SEQUENCE [LARGE SCALE GENOMIC DNA]</scope>
    <source>
        <strain evidence="2 3">NBRC 111202</strain>
    </source>
</reference>
<evidence type="ECO:0000313" key="3">
    <source>
        <dbReference type="Proteomes" id="UP000188533"/>
    </source>
</evidence>
<keyword evidence="1" id="KW-0472">Membrane</keyword>
<protein>
    <submittedName>
        <fullName evidence="2">Uncharacterized protein</fullName>
    </submittedName>
</protein>